<keyword evidence="1" id="KW-1185">Reference proteome</keyword>
<dbReference type="GeneID" id="115621895"/>
<reference evidence="2" key="1">
    <citation type="submission" date="2025-08" db="UniProtKB">
        <authorList>
            <consortium name="RefSeq"/>
        </authorList>
    </citation>
    <scope>IDENTIFICATION</scope>
    <source>
        <strain evidence="2">11010-0011.00</strain>
        <tissue evidence="2">Whole body</tissue>
    </source>
</reference>
<dbReference type="OrthoDB" id="7882957at2759"/>
<proteinExistence type="predicted"/>
<name>A0A6J2T6D9_DROLE</name>
<sequence>MFLNEFWQPLILSERPYTIHDQHNGPLLLTSSAFKKRILYPENWNGIVMGSEAAIEEYHTLIREVEGSGHLQLFPLKENAPLVITEEKGYVEVTLIPAGKNEIGHDLHYFLLRNPYVKALITDELGRCLDFLPKSDSHFHLALREGMDIVYINDELYSLGENALKTAEHEQIYALLQLIRPKKVCGLTAQKLPKCLLDLCQQKDLYQPTALAALGNIVI</sequence>
<dbReference type="RefSeq" id="XP_030371584.1">
    <property type="nucleotide sequence ID" value="XM_030515724.1"/>
</dbReference>
<protein>
    <submittedName>
        <fullName evidence="2">Uncharacterized protein LOC115621895 isoform X1</fullName>
    </submittedName>
</protein>
<dbReference type="AlphaFoldDB" id="A0A6J2T6D9"/>
<gene>
    <name evidence="2" type="primary">LOC115621895</name>
</gene>
<organism evidence="1 2">
    <name type="scientific">Drosophila lebanonensis</name>
    <name type="common">Fruit fly</name>
    <name type="synonym">Scaptodrosophila lebanonensis</name>
    <dbReference type="NCBI Taxonomy" id="7225"/>
    <lineage>
        <taxon>Eukaryota</taxon>
        <taxon>Metazoa</taxon>
        <taxon>Ecdysozoa</taxon>
        <taxon>Arthropoda</taxon>
        <taxon>Hexapoda</taxon>
        <taxon>Insecta</taxon>
        <taxon>Pterygota</taxon>
        <taxon>Neoptera</taxon>
        <taxon>Endopterygota</taxon>
        <taxon>Diptera</taxon>
        <taxon>Brachycera</taxon>
        <taxon>Muscomorpha</taxon>
        <taxon>Ephydroidea</taxon>
        <taxon>Drosophilidae</taxon>
        <taxon>Scaptodrosophila</taxon>
    </lineage>
</organism>
<dbReference type="Proteomes" id="UP000504634">
    <property type="component" value="Unplaced"/>
</dbReference>
<accession>A0A6J2T6D9</accession>
<evidence type="ECO:0000313" key="2">
    <source>
        <dbReference type="RefSeq" id="XP_030371584.1"/>
    </source>
</evidence>
<evidence type="ECO:0000313" key="1">
    <source>
        <dbReference type="Proteomes" id="UP000504634"/>
    </source>
</evidence>